<keyword evidence="8" id="KW-0594">Phospholipid biosynthesis</keyword>
<dbReference type="OrthoDB" id="10251079at2759"/>
<evidence type="ECO:0000256" key="1">
    <source>
        <dbReference type="ARBA" id="ARBA00004141"/>
    </source>
</evidence>
<dbReference type="GO" id="GO:0016020">
    <property type="term" value="C:membrane"/>
    <property type="evidence" value="ECO:0007669"/>
    <property type="project" value="UniProtKB-SubCell"/>
</dbReference>
<evidence type="ECO:0000256" key="7">
    <source>
        <dbReference type="ARBA" id="ARBA00023136"/>
    </source>
</evidence>
<dbReference type="GO" id="GO:0008654">
    <property type="term" value="P:phospholipid biosynthetic process"/>
    <property type="evidence" value="ECO:0007669"/>
    <property type="project" value="UniProtKB-KW"/>
</dbReference>
<evidence type="ECO:0000256" key="11">
    <source>
        <dbReference type="SAM" id="Phobius"/>
    </source>
</evidence>
<dbReference type="InterPro" id="IPR048254">
    <property type="entry name" value="CDP_ALCOHOL_P_TRANSF_CS"/>
</dbReference>
<keyword evidence="9" id="KW-1208">Phospholipid metabolism</keyword>
<protein>
    <submittedName>
        <fullName evidence="12">Uncharacterized LOC109995351</fullName>
    </submittedName>
</protein>
<dbReference type="Gene3D" id="1.20.120.1760">
    <property type="match status" value="1"/>
</dbReference>
<evidence type="ECO:0000256" key="8">
    <source>
        <dbReference type="ARBA" id="ARBA00023209"/>
    </source>
</evidence>
<comment type="similarity">
    <text evidence="10">Belongs to the CDP-alcohol phosphatidyltransferase class-I family.</text>
</comment>
<comment type="subcellular location">
    <subcellularLocation>
        <location evidence="1">Membrane</location>
        <topology evidence="1">Multi-pass membrane protein</topology>
    </subcellularLocation>
</comment>
<dbReference type="Pfam" id="PF01066">
    <property type="entry name" value="CDP-OH_P_transf"/>
    <property type="match status" value="1"/>
</dbReference>
<reference evidence="12" key="2">
    <citation type="submission" date="2025-09" db="UniProtKB">
        <authorList>
            <consortium name="Ensembl"/>
        </authorList>
    </citation>
    <scope>IDENTIFICATION</scope>
</reference>
<dbReference type="AlphaFoldDB" id="A0A3Q3ESQ7"/>
<dbReference type="RefSeq" id="XP_020504690.1">
    <property type="nucleotide sequence ID" value="XM_020649034.3"/>
</dbReference>
<dbReference type="PANTHER" id="PTHR15362:SF13">
    <property type="entry name" value="SI:CH1073-145M9.1"/>
    <property type="match status" value="1"/>
</dbReference>
<organism evidence="12 13">
    <name type="scientific">Labrus bergylta</name>
    <name type="common">ballan wrasse</name>
    <dbReference type="NCBI Taxonomy" id="56723"/>
    <lineage>
        <taxon>Eukaryota</taxon>
        <taxon>Metazoa</taxon>
        <taxon>Chordata</taxon>
        <taxon>Craniata</taxon>
        <taxon>Vertebrata</taxon>
        <taxon>Euteleostomi</taxon>
        <taxon>Actinopterygii</taxon>
        <taxon>Neopterygii</taxon>
        <taxon>Teleostei</taxon>
        <taxon>Neoteleostei</taxon>
        <taxon>Acanthomorphata</taxon>
        <taxon>Eupercaria</taxon>
        <taxon>Labriformes</taxon>
        <taxon>Labridae</taxon>
        <taxon>Labrus</taxon>
    </lineage>
</organism>
<feature type="transmembrane region" description="Helical" evidence="11">
    <location>
        <begin position="33"/>
        <end position="51"/>
    </location>
</feature>
<proteinExistence type="inferred from homology"/>
<dbReference type="InterPro" id="IPR043130">
    <property type="entry name" value="CDP-OH_PTrfase_TM_dom"/>
</dbReference>
<dbReference type="STRING" id="56723.ENSLBEP00000010393"/>
<evidence type="ECO:0000256" key="10">
    <source>
        <dbReference type="RuleBase" id="RU003750"/>
    </source>
</evidence>
<dbReference type="PANTHER" id="PTHR15362">
    <property type="entry name" value="PHOSPHATIDYLINOSITOL SYNTHASE"/>
    <property type="match status" value="1"/>
</dbReference>
<dbReference type="Proteomes" id="UP000261660">
    <property type="component" value="Unplaced"/>
</dbReference>
<keyword evidence="6" id="KW-0443">Lipid metabolism</keyword>
<keyword evidence="7 11" id="KW-0472">Membrane</keyword>
<dbReference type="GeneID" id="109995351"/>
<evidence type="ECO:0000256" key="4">
    <source>
        <dbReference type="ARBA" id="ARBA00022692"/>
    </source>
</evidence>
<evidence type="ECO:0000256" key="3">
    <source>
        <dbReference type="ARBA" id="ARBA00022679"/>
    </source>
</evidence>
<evidence type="ECO:0000256" key="5">
    <source>
        <dbReference type="ARBA" id="ARBA00022989"/>
    </source>
</evidence>
<evidence type="ECO:0000256" key="9">
    <source>
        <dbReference type="ARBA" id="ARBA00023264"/>
    </source>
</evidence>
<feature type="transmembrane region" description="Helical" evidence="11">
    <location>
        <begin position="7"/>
        <end position="27"/>
    </location>
</feature>
<evidence type="ECO:0000256" key="2">
    <source>
        <dbReference type="ARBA" id="ARBA00022516"/>
    </source>
</evidence>
<evidence type="ECO:0000313" key="12">
    <source>
        <dbReference type="Ensembl" id="ENSLBEP00000010393.1"/>
    </source>
</evidence>
<dbReference type="GeneTree" id="ENSGT00940000154169"/>
<name>A0A3Q3ESQ7_9LABR</name>
<evidence type="ECO:0000313" key="13">
    <source>
        <dbReference type="Proteomes" id="UP000261660"/>
    </source>
</evidence>
<keyword evidence="2" id="KW-0444">Lipid biosynthesis</keyword>
<evidence type="ECO:0000256" key="6">
    <source>
        <dbReference type="ARBA" id="ARBA00023098"/>
    </source>
</evidence>
<accession>A0A3Q3ESQ7</accession>
<sequence>MGQQVLLYWPNIIGYIRIALVITAWAAYEVPAFFIFFYSISIALDGVDGWLARRLGQTSRFGAWLDVVVDNVGRGMLWSLLFKWGWLMSAVEWCVFVCNHNARGDHWKNSFSSSPRLIRAIMDNGFRTPLGLWVVSGLHCLPLWLYGSQKGLLSHWMYLPPSIQNLVTMLLAAGRLLALSAEIWCIRTHIEYLTSEETEDKKS</sequence>
<keyword evidence="5 11" id="KW-1133">Transmembrane helix</keyword>
<dbReference type="PROSITE" id="PS00379">
    <property type="entry name" value="CDP_ALCOHOL_P_TRANSF"/>
    <property type="match status" value="1"/>
</dbReference>
<keyword evidence="4 11" id="KW-0812">Transmembrane</keyword>
<keyword evidence="13" id="KW-1185">Reference proteome</keyword>
<dbReference type="GO" id="GO:0016780">
    <property type="term" value="F:phosphotransferase activity, for other substituted phosphate groups"/>
    <property type="evidence" value="ECO:0007669"/>
    <property type="project" value="InterPro"/>
</dbReference>
<feature type="transmembrane region" description="Helical" evidence="11">
    <location>
        <begin position="166"/>
        <end position="186"/>
    </location>
</feature>
<feature type="transmembrane region" description="Helical" evidence="11">
    <location>
        <begin position="126"/>
        <end position="146"/>
    </location>
</feature>
<dbReference type="InParanoid" id="A0A3Q3ESQ7"/>
<dbReference type="Ensembl" id="ENSLBET00000010955.1">
    <property type="protein sequence ID" value="ENSLBEP00000010393.1"/>
    <property type="gene ID" value="ENSLBEG00000008042.1"/>
</dbReference>
<keyword evidence="3 10" id="KW-0808">Transferase</keyword>
<reference evidence="12" key="1">
    <citation type="submission" date="2025-08" db="UniProtKB">
        <authorList>
            <consortium name="Ensembl"/>
        </authorList>
    </citation>
    <scope>IDENTIFICATION</scope>
</reference>
<dbReference type="InterPro" id="IPR000462">
    <property type="entry name" value="CDP-OH_P_trans"/>
</dbReference>